<dbReference type="PROSITE" id="PS01137">
    <property type="entry name" value="TATD_1"/>
    <property type="match status" value="1"/>
</dbReference>
<feature type="binding site" evidence="4">
    <location>
        <position position="7"/>
    </location>
    <ligand>
        <name>a divalent metal cation</name>
        <dbReference type="ChEBI" id="CHEBI:60240"/>
        <label>1</label>
    </ligand>
</feature>
<evidence type="ECO:0000256" key="2">
    <source>
        <dbReference type="ARBA" id="ARBA00022723"/>
    </source>
</evidence>
<evidence type="ECO:0000256" key="1">
    <source>
        <dbReference type="ARBA" id="ARBA00009275"/>
    </source>
</evidence>
<dbReference type="InterPro" id="IPR032466">
    <property type="entry name" value="Metal_Hydrolase"/>
</dbReference>
<organism evidence="5 6">
    <name type="scientific">Mesobacillus zeae</name>
    <dbReference type="NCBI Taxonomy" id="1917180"/>
    <lineage>
        <taxon>Bacteria</taxon>
        <taxon>Bacillati</taxon>
        <taxon>Bacillota</taxon>
        <taxon>Bacilli</taxon>
        <taxon>Bacillales</taxon>
        <taxon>Bacillaceae</taxon>
        <taxon>Mesobacillus</taxon>
    </lineage>
</organism>
<dbReference type="RefSeq" id="WP_119112892.1">
    <property type="nucleotide sequence ID" value="NZ_CBCSEO010000033.1"/>
</dbReference>
<dbReference type="GO" id="GO:0046872">
    <property type="term" value="F:metal ion binding"/>
    <property type="evidence" value="ECO:0007669"/>
    <property type="project" value="UniProtKB-KW"/>
</dbReference>
<dbReference type="SUPFAM" id="SSF51556">
    <property type="entry name" value="Metallo-dependent hydrolases"/>
    <property type="match status" value="1"/>
</dbReference>
<dbReference type="Pfam" id="PF01026">
    <property type="entry name" value="TatD_DNase"/>
    <property type="match status" value="1"/>
</dbReference>
<feature type="binding site" evidence="4">
    <location>
        <position position="9"/>
    </location>
    <ligand>
        <name>a divalent metal cation</name>
        <dbReference type="ChEBI" id="CHEBI:60240"/>
        <label>1</label>
    </ligand>
</feature>
<gene>
    <name evidence="5" type="ORF">D1970_10855</name>
</gene>
<comment type="caution">
    <text evidence="5">The sequence shown here is derived from an EMBL/GenBank/DDBJ whole genome shotgun (WGS) entry which is preliminary data.</text>
</comment>
<dbReference type="EMBL" id="QWVT01000017">
    <property type="protein sequence ID" value="RID85057.1"/>
    <property type="molecule type" value="Genomic_DNA"/>
</dbReference>
<keyword evidence="6" id="KW-1185">Reference proteome</keyword>
<dbReference type="GO" id="GO:0016788">
    <property type="term" value="F:hydrolase activity, acting on ester bonds"/>
    <property type="evidence" value="ECO:0007669"/>
    <property type="project" value="InterPro"/>
</dbReference>
<proteinExistence type="inferred from homology"/>
<sequence>MPLIDTHVHIDFYPEPEKVALQYEMLQIYALFVTNLPEIFNKHFSAFQKLKYVRLCLGYHPQISSEYELDVELFKRLVEKTRYIGEVGLDFHNEHENIKNRQINAFEFVTSPCFNKGRVYSIHSKQSEDLILDILIKNNVKHAIFHWYSGKISTLEKIIEQGYYFSLNPKMLTTKNGNKIIDRIPHNKILFETDGPFARYNKKIIYPTELSKIYSDFGNLIPSFNDLVFNNFRRLLIEKDLYK</sequence>
<dbReference type="OrthoDB" id="9810005at2"/>
<evidence type="ECO:0000313" key="6">
    <source>
        <dbReference type="Proteomes" id="UP000265816"/>
    </source>
</evidence>
<dbReference type="PANTHER" id="PTHR46317:SF1">
    <property type="entry name" value="HYDROLASE, TATD FAMILY"/>
    <property type="match status" value="1"/>
</dbReference>
<name>A0A398B5F5_9BACI</name>
<accession>A0A398B5F5</accession>
<reference evidence="5 6" key="1">
    <citation type="submission" date="2018-08" db="EMBL/GenBank/DDBJ databases">
        <title>Bacillus jemisoniae sp. nov., Bacillus chryseoplanitiae sp. nov., Bacillus resnikiae sp. nov., and Bacillus frankliniae sp. nov., isolated from Viking spacecraft and associated surfaces.</title>
        <authorList>
            <person name="Seuylemezian A."/>
            <person name="Vaishampayan P."/>
        </authorList>
    </citation>
    <scope>NUCLEOTIDE SEQUENCE [LARGE SCALE GENOMIC DNA]</scope>
    <source>
        <strain evidence="5 6">JJ-247</strain>
    </source>
</reference>
<keyword evidence="2 4" id="KW-0479">Metal-binding</keyword>
<comment type="similarity">
    <text evidence="1">Belongs to the metallo-dependent hydrolases superfamily. TatD-type hydrolase family.</text>
</comment>
<dbReference type="Gene3D" id="3.20.20.140">
    <property type="entry name" value="Metal-dependent hydrolases"/>
    <property type="match status" value="1"/>
</dbReference>
<feature type="binding site" evidence="4">
    <location>
        <position position="146"/>
    </location>
    <ligand>
        <name>a divalent metal cation</name>
        <dbReference type="ChEBI" id="CHEBI:60240"/>
        <label>2</label>
    </ligand>
</feature>
<evidence type="ECO:0000256" key="3">
    <source>
        <dbReference type="ARBA" id="ARBA00022801"/>
    </source>
</evidence>
<dbReference type="PANTHER" id="PTHR46317">
    <property type="entry name" value="HYDROLASE OF PHP SUPERFAMILY-RELATED PROTEIN"/>
    <property type="match status" value="1"/>
</dbReference>
<dbReference type="InterPro" id="IPR001130">
    <property type="entry name" value="TatD-like"/>
</dbReference>
<dbReference type="InterPro" id="IPR018228">
    <property type="entry name" value="DNase_TatD-rel_CS"/>
</dbReference>
<evidence type="ECO:0000313" key="5">
    <source>
        <dbReference type="EMBL" id="RID85057.1"/>
    </source>
</evidence>
<feature type="binding site" evidence="4">
    <location>
        <position position="86"/>
    </location>
    <ligand>
        <name>a divalent metal cation</name>
        <dbReference type="ChEBI" id="CHEBI:60240"/>
        <label>1</label>
    </ligand>
</feature>
<feature type="binding site" evidence="4">
    <location>
        <position position="123"/>
    </location>
    <ligand>
        <name>a divalent metal cation</name>
        <dbReference type="ChEBI" id="CHEBI:60240"/>
        <label>2</label>
    </ligand>
</feature>
<evidence type="ECO:0000256" key="4">
    <source>
        <dbReference type="PIRSR" id="PIRSR005902-1"/>
    </source>
</evidence>
<feature type="binding site" evidence="4">
    <location>
        <position position="194"/>
    </location>
    <ligand>
        <name>a divalent metal cation</name>
        <dbReference type="ChEBI" id="CHEBI:60240"/>
        <label>1</label>
    </ligand>
</feature>
<keyword evidence="3" id="KW-0378">Hydrolase</keyword>
<dbReference type="PIRSF" id="PIRSF005902">
    <property type="entry name" value="DNase_TatD"/>
    <property type="match status" value="1"/>
</dbReference>
<dbReference type="Proteomes" id="UP000265816">
    <property type="component" value="Unassembled WGS sequence"/>
</dbReference>
<dbReference type="AlphaFoldDB" id="A0A398B5F5"/>
<protein>
    <submittedName>
        <fullName evidence="5">TatD family deoxyribonuclease</fullName>
    </submittedName>
</protein>